<dbReference type="GO" id="GO:0032259">
    <property type="term" value="P:methylation"/>
    <property type="evidence" value="ECO:0007669"/>
    <property type="project" value="UniProtKB-KW"/>
</dbReference>
<name>A0A0G0FZX1_9BACT</name>
<gene>
    <name evidence="2" type="ORF">UR96_C0003G0056</name>
</gene>
<dbReference type="PANTHER" id="PTHR43861:SF3">
    <property type="entry name" value="PUTATIVE (AFU_ORTHOLOGUE AFUA_2G14390)-RELATED"/>
    <property type="match status" value="1"/>
</dbReference>
<organism evidence="2 3">
    <name type="scientific">candidate division WS6 bacterium GW2011_GWC1_36_11</name>
    <dbReference type="NCBI Taxonomy" id="1619090"/>
    <lineage>
        <taxon>Bacteria</taxon>
        <taxon>Candidatus Dojkabacteria</taxon>
    </lineage>
</organism>
<dbReference type="Gene3D" id="3.40.50.150">
    <property type="entry name" value="Vaccinia Virus protein VP39"/>
    <property type="match status" value="1"/>
</dbReference>
<evidence type="ECO:0000256" key="1">
    <source>
        <dbReference type="ARBA" id="ARBA00022679"/>
    </source>
</evidence>
<dbReference type="PANTHER" id="PTHR43861">
    <property type="entry name" value="TRANS-ACONITATE 2-METHYLTRANSFERASE-RELATED"/>
    <property type="match status" value="1"/>
</dbReference>
<proteinExistence type="predicted"/>
<evidence type="ECO:0000313" key="3">
    <source>
        <dbReference type="Proteomes" id="UP000034140"/>
    </source>
</evidence>
<reference evidence="2 3" key="1">
    <citation type="journal article" date="2015" name="Nature">
        <title>rRNA introns, odd ribosomes, and small enigmatic genomes across a large radiation of phyla.</title>
        <authorList>
            <person name="Brown C.T."/>
            <person name="Hug L.A."/>
            <person name="Thomas B.C."/>
            <person name="Sharon I."/>
            <person name="Castelle C.J."/>
            <person name="Singh A."/>
            <person name="Wilkins M.J."/>
            <person name="Williams K.H."/>
            <person name="Banfield J.F."/>
        </authorList>
    </citation>
    <scope>NUCLEOTIDE SEQUENCE [LARGE SCALE GENOMIC DNA]</scope>
</reference>
<comment type="caution">
    <text evidence="2">The sequence shown here is derived from an EMBL/GenBank/DDBJ whole genome shotgun (WGS) entry which is preliminary data.</text>
</comment>
<sequence length="297" mass="33826">MGKIVLNKIQEKTKENFVKKLASGEYKTKEHKCLCGENKSLKIGNLDRYGLPLNTVMCLNCGLVRSDPYYDAKTLKSFYEIEYRSLYTGSESANESFFEDQIALGKRIIEYLERELDLSLDGKKVFEVGCGAGGILKAFKLENCDVYGCDYGEEYLKRGRKEGIKLVEGDSTNLKQFGKADLIILNHVLEHFLNSEEELSLIGSLLAKDGLLYVSVPGLLSHRKSYGSLKWYLQNAHVYSFYLSSLEYLMNKVGFRKVCGNEKIRSVFVKDNNVQPARTSFVKKILIFIFLKLSYLL</sequence>
<dbReference type="EMBL" id="LBRE01000003">
    <property type="protein sequence ID" value="KKP92930.1"/>
    <property type="molecule type" value="Genomic_DNA"/>
</dbReference>
<accession>A0A0G0FZX1</accession>
<keyword evidence="1 2" id="KW-0808">Transferase</keyword>
<dbReference type="CDD" id="cd02440">
    <property type="entry name" value="AdoMet_MTases"/>
    <property type="match status" value="1"/>
</dbReference>
<dbReference type="AlphaFoldDB" id="A0A0G0FZX1"/>
<protein>
    <submittedName>
        <fullName evidence="2">Methyltransferase domain protein</fullName>
    </submittedName>
</protein>
<keyword evidence="2" id="KW-0489">Methyltransferase</keyword>
<dbReference type="Pfam" id="PF13489">
    <property type="entry name" value="Methyltransf_23"/>
    <property type="match status" value="1"/>
</dbReference>
<dbReference type="InterPro" id="IPR029063">
    <property type="entry name" value="SAM-dependent_MTases_sf"/>
</dbReference>
<dbReference type="Proteomes" id="UP000034140">
    <property type="component" value="Unassembled WGS sequence"/>
</dbReference>
<dbReference type="GO" id="GO:0008168">
    <property type="term" value="F:methyltransferase activity"/>
    <property type="evidence" value="ECO:0007669"/>
    <property type="project" value="UniProtKB-KW"/>
</dbReference>
<dbReference type="SUPFAM" id="SSF53335">
    <property type="entry name" value="S-adenosyl-L-methionine-dependent methyltransferases"/>
    <property type="match status" value="1"/>
</dbReference>
<evidence type="ECO:0000313" key="2">
    <source>
        <dbReference type="EMBL" id="KKP92930.1"/>
    </source>
</evidence>